<dbReference type="Gene3D" id="3.40.30.10">
    <property type="entry name" value="Glutaredoxin"/>
    <property type="match status" value="1"/>
</dbReference>
<dbReference type="RefSeq" id="WP_183694830.1">
    <property type="nucleotide sequence ID" value="NZ_JACICA010000002.1"/>
</dbReference>
<comment type="caution">
    <text evidence="2">The sequence shown here is derived from an EMBL/GenBank/DDBJ whole genome shotgun (WGS) entry which is preliminary data.</text>
</comment>
<evidence type="ECO:0008006" key="4">
    <source>
        <dbReference type="Google" id="ProtNLM"/>
    </source>
</evidence>
<dbReference type="AlphaFoldDB" id="A0A7W5UIU3"/>
<dbReference type="SUPFAM" id="SSF52833">
    <property type="entry name" value="Thioredoxin-like"/>
    <property type="match status" value="1"/>
</dbReference>
<keyword evidence="1" id="KW-0732">Signal</keyword>
<evidence type="ECO:0000313" key="3">
    <source>
        <dbReference type="Proteomes" id="UP000541425"/>
    </source>
</evidence>
<dbReference type="NCBIfam" id="NF033782">
    <property type="entry name" value="lipoprot_Omp28"/>
    <property type="match status" value="1"/>
</dbReference>
<reference evidence="2 3" key="1">
    <citation type="submission" date="2020-08" db="EMBL/GenBank/DDBJ databases">
        <title>Genomic Encyclopedia of Type Strains, Phase IV (KMG-IV): sequencing the most valuable type-strain genomes for metagenomic binning, comparative biology and taxonomic classification.</title>
        <authorList>
            <person name="Goeker M."/>
        </authorList>
    </citation>
    <scope>NUCLEOTIDE SEQUENCE [LARGE SCALE GENOMIC DNA]</scope>
    <source>
        <strain evidence="2 3">DSM 22548</strain>
    </source>
</reference>
<dbReference type="InterPro" id="IPR013783">
    <property type="entry name" value="Ig-like_fold"/>
</dbReference>
<evidence type="ECO:0000256" key="1">
    <source>
        <dbReference type="SAM" id="SignalP"/>
    </source>
</evidence>
<dbReference type="Proteomes" id="UP000541425">
    <property type="component" value="Unassembled WGS sequence"/>
</dbReference>
<evidence type="ECO:0000313" key="2">
    <source>
        <dbReference type="EMBL" id="MBB3702208.1"/>
    </source>
</evidence>
<feature type="signal peptide" evidence="1">
    <location>
        <begin position="1"/>
        <end position="22"/>
    </location>
</feature>
<protein>
    <recommendedName>
        <fullName evidence="4">Omp28 family outer membrane lipoprotein</fullName>
    </recommendedName>
</protein>
<accession>A0A7W5UIU3</accession>
<dbReference type="PROSITE" id="PS51257">
    <property type="entry name" value="PROKAR_LIPOPROTEIN"/>
    <property type="match status" value="1"/>
</dbReference>
<feature type="chain" id="PRO_5031445638" description="Omp28 family outer membrane lipoprotein" evidence="1">
    <location>
        <begin position="23"/>
        <end position="260"/>
    </location>
</feature>
<name>A0A7W5UIU3_9BACT</name>
<dbReference type="Pfam" id="PF11551">
    <property type="entry name" value="Omp28"/>
    <property type="match status" value="1"/>
</dbReference>
<proteinExistence type="predicted"/>
<dbReference type="InterPro" id="IPR021615">
    <property type="entry name" value="Omp28"/>
</dbReference>
<organism evidence="2 3">
    <name type="scientific">Alloprevotella rava</name>
    <dbReference type="NCBI Taxonomy" id="671218"/>
    <lineage>
        <taxon>Bacteria</taxon>
        <taxon>Pseudomonadati</taxon>
        <taxon>Bacteroidota</taxon>
        <taxon>Bacteroidia</taxon>
        <taxon>Bacteroidales</taxon>
        <taxon>Prevotellaceae</taxon>
        <taxon>Alloprevotella</taxon>
    </lineage>
</organism>
<dbReference type="InterPro" id="IPR036249">
    <property type="entry name" value="Thioredoxin-like_sf"/>
</dbReference>
<dbReference type="EMBL" id="JACICA010000002">
    <property type="protein sequence ID" value="MBB3702208.1"/>
    <property type="molecule type" value="Genomic_DNA"/>
</dbReference>
<sequence length="260" mass="28736">MKRTLLYIIGAMLLFSACSTQIDEEHRLTYVKPAAVGKNVLLVDFTGQRCINCPKASHEIEKIQKQYSADTVIAVGMHSGPLGFRGNAKTVGLSTTTGDNYYRQWNIEYQPQGVIDYLGKSDYTAWAGIVHEQLKQTAPLNIKIDAKTNGTSGSGTISLEGLDGSIQGKLQLWVVEDSITAIQMMPDGTTNRNYLHMHVFRTAVNGEAGEAVNVKEGETTTINFSTDFAATWVPRHLWLIAFVYNDRGVLQVKRSAFKTN</sequence>
<dbReference type="Gene3D" id="2.60.40.10">
    <property type="entry name" value="Immunoglobulins"/>
    <property type="match status" value="1"/>
</dbReference>
<gene>
    <name evidence="2" type="ORF">FHS60_000661</name>
</gene>